<dbReference type="Gene3D" id="2.40.50.140">
    <property type="entry name" value="Nucleic acid-binding proteins"/>
    <property type="match status" value="1"/>
</dbReference>
<evidence type="ECO:0000313" key="4">
    <source>
        <dbReference type="Proteomes" id="UP000053157"/>
    </source>
</evidence>
<feature type="region of interest" description="Disordered" evidence="1">
    <location>
        <begin position="50"/>
        <end position="117"/>
    </location>
</feature>
<dbReference type="OrthoDB" id="28569at2157"/>
<feature type="compositionally biased region" description="Low complexity" evidence="1">
    <location>
        <begin position="52"/>
        <end position="64"/>
    </location>
</feature>
<proteinExistence type="predicted"/>
<gene>
    <name evidence="3" type="ORF">AUR66_17075</name>
</gene>
<name>A0A0W1S882_9EURY</name>
<dbReference type="InterPro" id="IPR002792">
    <property type="entry name" value="TRAM_dom"/>
</dbReference>
<protein>
    <recommendedName>
        <fullName evidence="2">TRAM domain-containing protein</fullName>
    </recommendedName>
</protein>
<feature type="domain" description="TRAM" evidence="2">
    <location>
        <begin position="100"/>
        <end position="159"/>
    </location>
</feature>
<accession>A0A0W1S882</accession>
<dbReference type="RefSeq" id="WP_058572857.1">
    <property type="nucleotide sequence ID" value="NZ_LOPV01000383.1"/>
</dbReference>
<dbReference type="Pfam" id="PF01938">
    <property type="entry name" value="TRAM"/>
    <property type="match status" value="1"/>
</dbReference>
<evidence type="ECO:0000259" key="2">
    <source>
        <dbReference type="PROSITE" id="PS50926"/>
    </source>
</evidence>
<dbReference type="EMBL" id="LOPV01000383">
    <property type="protein sequence ID" value="KTG21895.1"/>
    <property type="molecule type" value="Genomic_DNA"/>
</dbReference>
<reference evidence="3 4" key="1">
    <citation type="submission" date="2015-12" db="EMBL/GenBank/DDBJ databases">
        <title>Haloferax profundi sp. nov. isolated from the Discovery deep brine-seawater interface in the Red Sea.</title>
        <authorList>
            <person name="Zhang G."/>
            <person name="Stingl U."/>
            <person name="Rashid M."/>
        </authorList>
    </citation>
    <scope>NUCLEOTIDE SEQUENCE [LARGE SCALE GENOMIC DNA]</scope>
    <source>
        <strain evidence="3 4">SB29</strain>
    </source>
</reference>
<organism evidence="3 4">
    <name type="scientific">Haloferax profundi</name>
    <dbReference type="NCBI Taxonomy" id="1544718"/>
    <lineage>
        <taxon>Archaea</taxon>
        <taxon>Methanobacteriati</taxon>
        <taxon>Methanobacteriota</taxon>
        <taxon>Stenosarchaea group</taxon>
        <taxon>Halobacteria</taxon>
        <taxon>Halobacteriales</taxon>
        <taxon>Haloferacaceae</taxon>
        <taxon>Haloferax</taxon>
    </lineage>
</organism>
<dbReference type="InterPro" id="IPR012340">
    <property type="entry name" value="NA-bd_OB-fold"/>
</dbReference>
<dbReference type="AlphaFoldDB" id="A0A0W1S882"/>
<dbReference type="PROSITE" id="PS50926">
    <property type="entry name" value="TRAM"/>
    <property type="match status" value="1"/>
</dbReference>
<sequence>MTGISDSLRLLFEASIERDGNRYVVPIPKELVENGSLSTEEAYRVALLTAAETSMTPEQTSESTTETDETESAQTEDEWENPSSQQQPTNSQSYGARRPPVEEGDVRSVTIDTLGDQGDGIAKVERGFVIIVPDTRPGDNVEVEITDVKQTVAFAEMTEEPTVR</sequence>
<comment type="caution">
    <text evidence="3">The sequence shown here is derived from an EMBL/GenBank/DDBJ whole genome shotgun (WGS) entry which is preliminary data.</text>
</comment>
<keyword evidence="4" id="KW-1185">Reference proteome</keyword>
<feature type="compositionally biased region" description="Acidic residues" evidence="1">
    <location>
        <begin position="65"/>
        <end position="80"/>
    </location>
</feature>
<dbReference type="Proteomes" id="UP000053157">
    <property type="component" value="Unassembled WGS sequence"/>
</dbReference>
<dbReference type="SUPFAM" id="SSF50249">
    <property type="entry name" value="Nucleic acid-binding proteins"/>
    <property type="match status" value="1"/>
</dbReference>
<feature type="compositionally biased region" description="Low complexity" evidence="1">
    <location>
        <begin position="81"/>
        <end position="93"/>
    </location>
</feature>
<evidence type="ECO:0000256" key="1">
    <source>
        <dbReference type="SAM" id="MobiDB-lite"/>
    </source>
</evidence>
<evidence type="ECO:0000313" key="3">
    <source>
        <dbReference type="EMBL" id="KTG21895.1"/>
    </source>
</evidence>